<organism evidence="3 4">
    <name type="scientific">Rhypophila decipiens</name>
    <dbReference type="NCBI Taxonomy" id="261697"/>
    <lineage>
        <taxon>Eukaryota</taxon>
        <taxon>Fungi</taxon>
        <taxon>Dikarya</taxon>
        <taxon>Ascomycota</taxon>
        <taxon>Pezizomycotina</taxon>
        <taxon>Sordariomycetes</taxon>
        <taxon>Sordariomycetidae</taxon>
        <taxon>Sordariales</taxon>
        <taxon>Naviculisporaceae</taxon>
        <taxon>Rhypophila</taxon>
    </lineage>
</organism>
<evidence type="ECO:0000259" key="2">
    <source>
        <dbReference type="Pfam" id="PF24494"/>
    </source>
</evidence>
<sequence>MAREKSTMADFLSRLGLADGTSPNERLGSTYLNPDQSAEDTLRDQEITRLSAARARAGHLQAAVATFTRVAEELFVELHHHISRGGPETKTTDRGQRFHEQVKGNTLHVANSTGDTMIALREILEQCYGQAVEASIPWAQWIGFWNNWLRNIPHGPTLFIPPEKCFVGGFHLTEVPRYLFRAFDESSSGLSNDHVVASQQSISSFHFQREQSKVDLFSRSPADAARILYTHLNKKDCFGVCSSEDNLMSWSSSLPHVVQYAIWRSHHHASQTPQVRICAIDTREFPRGQFARDLDLIRIYHETTQSDPDMRKFFDFRLTRMDYDNGEFLSQGELNHAGRSCIFTLDQLLNGGMHDLYPELSEESEKWTSRTVKLRSKWSSTSHLTFEG</sequence>
<evidence type="ECO:0000256" key="1">
    <source>
        <dbReference type="SAM" id="MobiDB-lite"/>
    </source>
</evidence>
<keyword evidence="4" id="KW-1185">Reference proteome</keyword>
<name>A0AAN7BCC2_9PEZI</name>
<protein>
    <recommendedName>
        <fullName evidence="2">DUF7587 domain-containing protein</fullName>
    </recommendedName>
</protein>
<reference evidence="3" key="1">
    <citation type="journal article" date="2023" name="Mol. Phylogenet. Evol.">
        <title>Genome-scale phylogeny and comparative genomics of the fungal order Sordariales.</title>
        <authorList>
            <person name="Hensen N."/>
            <person name="Bonometti L."/>
            <person name="Westerberg I."/>
            <person name="Brannstrom I.O."/>
            <person name="Guillou S."/>
            <person name="Cros-Aarteil S."/>
            <person name="Calhoun S."/>
            <person name="Haridas S."/>
            <person name="Kuo A."/>
            <person name="Mondo S."/>
            <person name="Pangilinan J."/>
            <person name="Riley R."/>
            <person name="LaButti K."/>
            <person name="Andreopoulos B."/>
            <person name="Lipzen A."/>
            <person name="Chen C."/>
            <person name="Yan M."/>
            <person name="Daum C."/>
            <person name="Ng V."/>
            <person name="Clum A."/>
            <person name="Steindorff A."/>
            <person name="Ohm R.A."/>
            <person name="Martin F."/>
            <person name="Silar P."/>
            <person name="Natvig D.O."/>
            <person name="Lalanne C."/>
            <person name="Gautier V."/>
            <person name="Ament-Velasquez S.L."/>
            <person name="Kruys A."/>
            <person name="Hutchinson M.I."/>
            <person name="Powell A.J."/>
            <person name="Barry K."/>
            <person name="Miller A.N."/>
            <person name="Grigoriev I.V."/>
            <person name="Debuchy R."/>
            <person name="Gladieux P."/>
            <person name="Hiltunen Thoren M."/>
            <person name="Johannesson H."/>
        </authorList>
    </citation>
    <scope>NUCLEOTIDE SEQUENCE</scope>
    <source>
        <strain evidence="3">PSN293</strain>
    </source>
</reference>
<feature type="region of interest" description="Disordered" evidence="1">
    <location>
        <begin position="14"/>
        <end position="39"/>
    </location>
</feature>
<dbReference type="InterPro" id="IPR056009">
    <property type="entry name" value="DUF7587"/>
</dbReference>
<dbReference type="EMBL" id="MU858076">
    <property type="protein sequence ID" value="KAK4215770.1"/>
    <property type="molecule type" value="Genomic_DNA"/>
</dbReference>
<accession>A0AAN7BCC2</accession>
<evidence type="ECO:0000313" key="3">
    <source>
        <dbReference type="EMBL" id="KAK4215770.1"/>
    </source>
</evidence>
<feature type="domain" description="DUF7587" evidence="2">
    <location>
        <begin position="175"/>
        <end position="301"/>
    </location>
</feature>
<proteinExistence type="predicted"/>
<reference evidence="3" key="2">
    <citation type="submission" date="2023-05" db="EMBL/GenBank/DDBJ databases">
        <authorList>
            <consortium name="Lawrence Berkeley National Laboratory"/>
            <person name="Steindorff A."/>
            <person name="Hensen N."/>
            <person name="Bonometti L."/>
            <person name="Westerberg I."/>
            <person name="Brannstrom I.O."/>
            <person name="Guillou S."/>
            <person name="Cros-Aarteil S."/>
            <person name="Calhoun S."/>
            <person name="Haridas S."/>
            <person name="Kuo A."/>
            <person name="Mondo S."/>
            <person name="Pangilinan J."/>
            <person name="Riley R."/>
            <person name="Labutti K."/>
            <person name="Andreopoulos B."/>
            <person name="Lipzen A."/>
            <person name="Chen C."/>
            <person name="Yanf M."/>
            <person name="Daum C."/>
            <person name="Ng V."/>
            <person name="Clum A."/>
            <person name="Ohm R."/>
            <person name="Martin F."/>
            <person name="Silar P."/>
            <person name="Natvig D."/>
            <person name="Lalanne C."/>
            <person name="Gautier V."/>
            <person name="Ament-Velasquez S.L."/>
            <person name="Kruys A."/>
            <person name="Hutchinson M.I."/>
            <person name="Powell A.J."/>
            <person name="Barry K."/>
            <person name="Miller A.N."/>
            <person name="Grigoriev I.V."/>
            <person name="Debuchy R."/>
            <person name="Gladieux P."/>
            <person name="Thoren M.H."/>
            <person name="Johannesson H."/>
        </authorList>
    </citation>
    <scope>NUCLEOTIDE SEQUENCE</scope>
    <source>
        <strain evidence="3">PSN293</strain>
    </source>
</reference>
<dbReference type="Pfam" id="PF24494">
    <property type="entry name" value="DUF7587"/>
    <property type="match status" value="1"/>
</dbReference>
<gene>
    <name evidence="3" type="ORF">QBC37DRAFT_457898</name>
</gene>
<dbReference type="AlphaFoldDB" id="A0AAN7BCC2"/>
<dbReference type="Proteomes" id="UP001301769">
    <property type="component" value="Unassembled WGS sequence"/>
</dbReference>
<comment type="caution">
    <text evidence="3">The sequence shown here is derived from an EMBL/GenBank/DDBJ whole genome shotgun (WGS) entry which is preliminary data.</text>
</comment>
<evidence type="ECO:0000313" key="4">
    <source>
        <dbReference type="Proteomes" id="UP001301769"/>
    </source>
</evidence>